<evidence type="ECO:0000313" key="2">
    <source>
        <dbReference type="EMBL" id="KZD23394.1"/>
    </source>
</evidence>
<dbReference type="NCBIfam" id="TIGR00229">
    <property type="entry name" value="sensory_box"/>
    <property type="match status" value="1"/>
</dbReference>
<evidence type="ECO:0000259" key="1">
    <source>
        <dbReference type="PROSITE" id="PS50112"/>
    </source>
</evidence>
<dbReference type="InterPro" id="IPR000014">
    <property type="entry name" value="PAS"/>
</dbReference>
<dbReference type="InterPro" id="IPR013655">
    <property type="entry name" value="PAS_fold_3"/>
</dbReference>
<organism evidence="2 3">
    <name type="scientific">Tardiphaga robiniae</name>
    <dbReference type="NCBI Taxonomy" id="943830"/>
    <lineage>
        <taxon>Bacteria</taxon>
        <taxon>Pseudomonadati</taxon>
        <taxon>Pseudomonadota</taxon>
        <taxon>Alphaproteobacteria</taxon>
        <taxon>Hyphomicrobiales</taxon>
        <taxon>Nitrobacteraceae</taxon>
        <taxon>Tardiphaga</taxon>
    </lineage>
</organism>
<dbReference type="PROSITE" id="PS50112">
    <property type="entry name" value="PAS"/>
    <property type="match status" value="1"/>
</dbReference>
<keyword evidence="3" id="KW-1185">Reference proteome</keyword>
<protein>
    <submittedName>
        <fullName evidence="2">Chemotaxis protein</fullName>
    </submittedName>
</protein>
<dbReference type="AlphaFoldDB" id="A0A161QQ46"/>
<sequence length="178" mass="20116">MSNQIKPSGRETFFPASELIVSKTDLKGRMTYVNRLFCKMAGYTEAELLGQPHSLIRHPDMPRSVFKLLWDTVEERREIFAFVKNMASNGDHYWVFAHVTPSYGLDGKVVGYHSNRRVPAPDLIKKTIAPLYAEVLAIEKRHVNGKDSLAAGYKALTDFVTSQKVSYDELMFSLKSAA</sequence>
<name>A0A161QQ46_9BRAD</name>
<dbReference type="SUPFAM" id="SSF55785">
    <property type="entry name" value="PYP-like sensor domain (PAS domain)"/>
    <property type="match status" value="1"/>
</dbReference>
<dbReference type="CDD" id="cd00130">
    <property type="entry name" value="PAS"/>
    <property type="match status" value="1"/>
</dbReference>
<dbReference type="STRING" id="943830.A4A58_06990"/>
<dbReference type="Gene3D" id="3.30.450.20">
    <property type="entry name" value="PAS domain"/>
    <property type="match status" value="1"/>
</dbReference>
<dbReference type="InterPro" id="IPR035965">
    <property type="entry name" value="PAS-like_dom_sf"/>
</dbReference>
<feature type="domain" description="PAS" evidence="1">
    <location>
        <begin position="25"/>
        <end position="76"/>
    </location>
</feature>
<dbReference type="EMBL" id="LVYV01000012">
    <property type="protein sequence ID" value="KZD23394.1"/>
    <property type="molecule type" value="Genomic_DNA"/>
</dbReference>
<comment type="caution">
    <text evidence="2">The sequence shown here is derived from an EMBL/GenBank/DDBJ whole genome shotgun (WGS) entry which is preliminary data.</text>
</comment>
<proteinExistence type="predicted"/>
<reference evidence="2 3" key="1">
    <citation type="submission" date="2016-03" db="EMBL/GenBank/DDBJ databases">
        <title>Microsymbionts genomes from the relict species Vavilovia formosa (Stev.) Fed.</title>
        <authorList>
            <person name="Kopat V."/>
            <person name="Chirak E."/>
            <person name="Kimeklis A."/>
            <person name="Andronov E."/>
        </authorList>
    </citation>
    <scope>NUCLEOTIDE SEQUENCE [LARGE SCALE GENOMIC DNA]</scope>
    <source>
        <strain evidence="2 3">Vaf07</strain>
    </source>
</reference>
<dbReference type="OrthoDB" id="266313at2"/>
<evidence type="ECO:0000313" key="3">
    <source>
        <dbReference type="Proteomes" id="UP000076574"/>
    </source>
</evidence>
<gene>
    <name evidence="2" type="ORF">A4A58_06990</name>
</gene>
<dbReference type="RefSeq" id="WP_068733744.1">
    <property type="nucleotide sequence ID" value="NZ_LVYV01000012.1"/>
</dbReference>
<dbReference type="Proteomes" id="UP000076574">
    <property type="component" value="Unassembled WGS sequence"/>
</dbReference>
<dbReference type="Pfam" id="PF08447">
    <property type="entry name" value="PAS_3"/>
    <property type="match status" value="1"/>
</dbReference>
<accession>A0A161QQ46</accession>